<evidence type="ECO:0000313" key="1">
    <source>
        <dbReference type="EMBL" id="MCQ4166206.1"/>
    </source>
</evidence>
<name>A0ABT1QV98_9GAMM</name>
<proteinExistence type="predicted"/>
<protein>
    <recommendedName>
        <fullName evidence="3">Lysozyme inhibitor LprI N-terminal domain-containing protein</fullName>
    </recommendedName>
</protein>
<evidence type="ECO:0000313" key="2">
    <source>
        <dbReference type="Proteomes" id="UP001165498"/>
    </source>
</evidence>
<gene>
    <name evidence="1" type="ORF">NM961_15910</name>
</gene>
<reference evidence="1" key="1">
    <citation type="submission" date="2022-07" db="EMBL/GenBank/DDBJ databases">
        <title>Tahibacter sp., a new gammaproteobacterium isolated from the silt sample collected at pig farm.</title>
        <authorList>
            <person name="Chen H."/>
        </authorList>
    </citation>
    <scope>NUCLEOTIDE SEQUENCE</scope>
    <source>
        <strain evidence="1">P2K</strain>
    </source>
</reference>
<dbReference type="RefSeq" id="WP_255915398.1">
    <property type="nucleotide sequence ID" value="NZ_JANFQO010000015.1"/>
</dbReference>
<dbReference type="EMBL" id="JANFQO010000015">
    <property type="protein sequence ID" value="MCQ4166206.1"/>
    <property type="molecule type" value="Genomic_DNA"/>
</dbReference>
<sequence>MVCSLASTTLKANDAQDTCEALAVFDISSDLVAANLDTEVTDVCESRFDYYGPAEARNDDAMRHCAFAERESASSDSVLEGSTILAMIYANGIGVKRNLPLARAFICEVRESLIPEDLPVLLQQIDAIEKDPRSTDLLDVCGWPFPRGQKTLGDYEDGWNRDRECREFEMELSERNGQRALTRDQASWSAAARKQYAENVVPATKAFIDAALQFEWDETMANALVLLQYRSIDLNSAHYYGLVTEFQAGKIPLASGRDAAAAEARLRALLDSLRSVADAKKEEEKDEEEVRVAGSVTFTGIEKVQTAWEAHRKAWLTFAAQQYPKIGRHAVDAHLIGMRLAMLEELTRHSALP</sequence>
<accession>A0ABT1QV98</accession>
<comment type="caution">
    <text evidence="1">The sequence shown here is derived from an EMBL/GenBank/DDBJ whole genome shotgun (WGS) entry which is preliminary data.</text>
</comment>
<organism evidence="1 2">
    <name type="scientific">Tahibacter harae</name>
    <dbReference type="NCBI Taxonomy" id="2963937"/>
    <lineage>
        <taxon>Bacteria</taxon>
        <taxon>Pseudomonadati</taxon>
        <taxon>Pseudomonadota</taxon>
        <taxon>Gammaproteobacteria</taxon>
        <taxon>Lysobacterales</taxon>
        <taxon>Rhodanobacteraceae</taxon>
        <taxon>Tahibacter</taxon>
    </lineage>
</organism>
<dbReference type="Proteomes" id="UP001165498">
    <property type="component" value="Unassembled WGS sequence"/>
</dbReference>
<keyword evidence="2" id="KW-1185">Reference proteome</keyword>
<evidence type="ECO:0008006" key="3">
    <source>
        <dbReference type="Google" id="ProtNLM"/>
    </source>
</evidence>